<dbReference type="SUPFAM" id="SSF47384">
    <property type="entry name" value="Homodimeric domain of signal transducing histidine kinase"/>
    <property type="match status" value="1"/>
</dbReference>
<dbReference type="PROSITE" id="PS50109">
    <property type="entry name" value="HIS_KIN"/>
    <property type="match status" value="1"/>
</dbReference>
<evidence type="ECO:0000259" key="10">
    <source>
        <dbReference type="PROSITE" id="PS50109"/>
    </source>
</evidence>
<dbReference type="Proteomes" id="UP000541535">
    <property type="component" value="Unassembled WGS sequence"/>
</dbReference>
<comment type="caution">
    <text evidence="12">The sequence shown here is derived from an EMBL/GenBank/DDBJ whole genome shotgun (WGS) entry which is preliminary data.</text>
</comment>
<keyword evidence="13" id="KW-1185">Reference proteome</keyword>
<dbReference type="Gene3D" id="1.10.287.130">
    <property type="match status" value="1"/>
</dbReference>
<proteinExistence type="predicted"/>
<dbReference type="Gene3D" id="3.30.450.20">
    <property type="entry name" value="PAS domain"/>
    <property type="match status" value="1"/>
</dbReference>
<evidence type="ECO:0000256" key="2">
    <source>
        <dbReference type="ARBA" id="ARBA00004429"/>
    </source>
</evidence>
<dbReference type="SUPFAM" id="SSF55874">
    <property type="entry name" value="ATPase domain of HSP90 chaperone/DNA topoisomerase II/histidine kinase"/>
    <property type="match status" value="1"/>
</dbReference>
<dbReference type="InterPro" id="IPR036097">
    <property type="entry name" value="HisK_dim/P_sf"/>
</dbReference>
<feature type="domain" description="Histidine kinase" evidence="10">
    <location>
        <begin position="367"/>
        <end position="585"/>
    </location>
</feature>
<dbReference type="Pfam" id="PF02518">
    <property type="entry name" value="HATPase_c"/>
    <property type="match status" value="1"/>
</dbReference>
<name>A0A7W5FW90_9BURK</name>
<dbReference type="Gene3D" id="3.30.565.10">
    <property type="entry name" value="Histidine kinase-like ATPase, C-terminal domain"/>
    <property type="match status" value="1"/>
</dbReference>
<dbReference type="PANTHER" id="PTHR43547:SF2">
    <property type="entry name" value="HYBRID SIGNAL TRANSDUCTION HISTIDINE KINASE C"/>
    <property type="match status" value="1"/>
</dbReference>
<dbReference type="SMART" id="SM00388">
    <property type="entry name" value="HisKA"/>
    <property type="match status" value="1"/>
</dbReference>
<dbReference type="InterPro" id="IPR005467">
    <property type="entry name" value="His_kinase_dom"/>
</dbReference>
<dbReference type="CDD" id="cd17580">
    <property type="entry name" value="REC_2_DhkD-like"/>
    <property type="match status" value="1"/>
</dbReference>
<dbReference type="PRINTS" id="PR00344">
    <property type="entry name" value="BCTRLSENSOR"/>
</dbReference>
<dbReference type="SUPFAM" id="SSF55781">
    <property type="entry name" value="GAF domain-like"/>
    <property type="match status" value="1"/>
</dbReference>
<dbReference type="InterPro" id="IPR003018">
    <property type="entry name" value="GAF"/>
</dbReference>
<dbReference type="InterPro" id="IPR001789">
    <property type="entry name" value="Sig_transdc_resp-reg_receiver"/>
</dbReference>
<dbReference type="CDD" id="cd00082">
    <property type="entry name" value="HisKA"/>
    <property type="match status" value="1"/>
</dbReference>
<dbReference type="SMART" id="SM00387">
    <property type="entry name" value="HATPase_c"/>
    <property type="match status" value="1"/>
</dbReference>
<keyword evidence="8" id="KW-0472">Membrane</keyword>
<evidence type="ECO:0000256" key="4">
    <source>
        <dbReference type="ARBA" id="ARBA00022553"/>
    </source>
</evidence>
<accession>A0A7W5FW90</accession>
<dbReference type="Gene3D" id="3.30.450.40">
    <property type="match status" value="1"/>
</dbReference>
<dbReference type="GO" id="GO:0000155">
    <property type="term" value="F:phosphorelay sensor kinase activity"/>
    <property type="evidence" value="ECO:0007669"/>
    <property type="project" value="InterPro"/>
</dbReference>
<dbReference type="AlphaFoldDB" id="A0A7W5FW90"/>
<keyword evidence="7" id="KW-0902">Two-component regulatory system</keyword>
<dbReference type="Gene3D" id="3.40.50.2300">
    <property type="match status" value="1"/>
</dbReference>
<evidence type="ECO:0000256" key="1">
    <source>
        <dbReference type="ARBA" id="ARBA00000085"/>
    </source>
</evidence>
<protein>
    <recommendedName>
        <fullName evidence="3">histidine kinase</fullName>
        <ecNumber evidence="3">2.7.13.3</ecNumber>
    </recommendedName>
</protein>
<dbReference type="FunFam" id="1.10.287.130:FF:000001">
    <property type="entry name" value="Two-component sensor histidine kinase"/>
    <property type="match status" value="1"/>
</dbReference>
<dbReference type="GO" id="GO:0005886">
    <property type="term" value="C:plasma membrane"/>
    <property type="evidence" value="ECO:0007669"/>
    <property type="project" value="UniProtKB-SubCell"/>
</dbReference>
<evidence type="ECO:0000313" key="12">
    <source>
        <dbReference type="EMBL" id="MBB3121013.1"/>
    </source>
</evidence>
<evidence type="ECO:0000256" key="7">
    <source>
        <dbReference type="ARBA" id="ARBA00023012"/>
    </source>
</evidence>
<keyword evidence="5" id="KW-0808">Transferase</keyword>
<dbReference type="InterPro" id="IPR003661">
    <property type="entry name" value="HisK_dim/P_dom"/>
</dbReference>
<dbReference type="FunFam" id="3.30.565.10:FF:000006">
    <property type="entry name" value="Sensor histidine kinase WalK"/>
    <property type="match status" value="1"/>
</dbReference>
<dbReference type="SUPFAM" id="SSF52172">
    <property type="entry name" value="CheY-like"/>
    <property type="match status" value="1"/>
</dbReference>
<dbReference type="PANTHER" id="PTHR43547">
    <property type="entry name" value="TWO-COMPONENT HISTIDINE KINASE"/>
    <property type="match status" value="1"/>
</dbReference>
<dbReference type="RefSeq" id="WP_183442761.1">
    <property type="nucleotide sequence ID" value="NZ_JACHXD010000013.1"/>
</dbReference>
<dbReference type="CDD" id="cd00075">
    <property type="entry name" value="HATPase"/>
    <property type="match status" value="1"/>
</dbReference>
<evidence type="ECO:0000256" key="9">
    <source>
        <dbReference type="PROSITE-ProRule" id="PRU00169"/>
    </source>
</evidence>
<evidence type="ECO:0000259" key="11">
    <source>
        <dbReference type="PROSITE" id="PS50110"/>
    </source>
</evidence>
<dbReference type="Pfam" id="PF00512">
    <property type="entry name" value="HisKA"/>
    <property type="match status" value="1"/>
</dbReference>
<feature type="modified residue" description="4-aspartylphosphate" evidence="9">
    <location>
        <position position="655"/>
    </location>
</feature>
<dbReference type="Pfam" id="PF01590">
    <property type="entry name" value="GAF"/>
    <property type="match status" value="1"/>
</dbReference>
<dbReference type="InterPro" id="IPR004358">
    <property type="entry name" value="Sig_transdc_His_kin-like_C"/>
</dbReference>
<keyword evidence="6 12" id="KW-0418">Kinase</keyword>
<gene>
    <name evidence="12" type="ORF">FHS03_004086</name>
</gene>
<dbReference type="SMART" id="SM00448">
    <property type="entry name" value="REC"/>
    <property type="match status" value="1"/>
</dbReference>
<evidence type="ECO:0000256" key="8">
    <source>
        <dbReference type="ARBA" id="ARBA00023136"/>
    </source>
</evidence>
<evidence type="ECO:0000313" key="13">
    <source>
        <dbReference type="Proteomes" id="UP000541535"/>
    </source>
</evidence>
<sequence>MNSEAENCETRPDFLAGGGECGARLRGLDWANTSLGRPEHWPASLKAVVRTVLGSRFPMSVYWGPELLTFYNDAFAFTAGSKHPGHLGRPAQEWWSEVWDEMSLIFDFVFTGETYYVENARYATERGHLLTESYFTHCHSPIWSEGGEVEGVLLVLTETTRQVLAERALVAMNRSQAFQLELADRMRAMDDGHAITHAATEALGGYLRAARVFYVEIDAHARTGQLVAQWSAPGQGAMPYTARIDDYSPRLLDILRSGQPFVVADVENDPRTAPHAAAYRELGIGAIVVAPLLRGGQLSCSLHIACGGPREWDRDDVATALDTVQRTWEAVERSRAEAALRLEHENSLRAEAALREADGRKDEFLAMLAHELRNPLAPISTVSDLLQRFHCDEAMVRRSAEVIGRQVRHMASLIDDLLDVSRVAHGKVAIEKAVLDMRDVVADAVEQLRPMLAERRHRFEQQLPEQAVWVEGDRKRLVQVLANLLNNAAKYTPEQGLVELLLTTRGENLTLTVNDNGVGMPPELLGRAFELFTQDERTLDRSQGGLGLGLALAKRLVEAHDGSIAAHSDGIGKGSSFIVRLPLARAAAPDAPGGGHGPVAAARSLDILLVDDNVDASDILATMLRKAGHSVRVEHDPQAALVQARLQPPQVCLLDIGLPGMDGNEVARRLRKQPENAQTVLLALTGYGQQRDRETAFRAGFDYHLVKPVDTARLTLLLQEIAQFGNWLSEHAGNN</sequence>
<dbReference type="InterPro" id="IPR011006">
    <property type="entry name" value="CheY-like_superfamily"/>
</dbReference>
<evidence type="ECO:0000256" key="6">
    <source>
        <dbReference type="ARBA" id="ARBA00022777"/>
    </source>
</evidence>
<keyword evidence="4 9" id="KW-0597">Phosphoprotein</keyword>
<feature type="domain" description="Response regulatory" evidence="11">
    <location>
        <begin position="606"/>
        <end position="722"/>
    </location>
</feature>
<dbReference type="PROSITE" id="PS50110">
    <property type="entry name" value="RESPONSE_REGULATORY"/>
    <property type="match status" value="1"/>
</dbReference>
<organism evidence="12 13">
    <name type="scientific">Pseudoduganella violacea</name>
    <dbReference type="NCBI Taxonomy" id="1715466"/>
    <lineage>
        <taxon>Bacteria</taxon>
        <taxon>Pseudomonadati</taxon>
        <taxon>Pseudomonadota</taxon>
        <taxon>Betaproteobacteria</taxon>
        <taxon>Burkholderiales</taxon>
        <taxon>Oxalobacteraceae</taxon>
        <taxon>Telluria group</taxon>
        <taxon>Pseudoduganella</taxon>
    </lineage>
</organism>
<evidence type="ECO:0000256" key="5">
    <source>
        <dbReference type="ARBA" id="ARBA00022679"/>
    </source>
</evidence>
<dbReference type="EMBL" id="JACHXD010000013">
    <property type="protein sequence ID" value="MBB3121013.1"/>
    <property type="molecule type" value="Genomic_DNA"/>
</dbReference>
<dbReference type="Pfam" id="PF00072">
    <property type="entry name" value="Response_reg"/>
    <property type="match status" value="1"/>
</dbReference>
<reference evidence="12 13" key="1">
    <citation type="submission" date="2020-08" db="EMBL/GenBank/DDBJ databases">
        <title>Genomic Encyclopedia of Type Strains, Phase III (KMG-III): the genomes of soil and plant-associated and newly described type strains.</title>
        <authorList>
            <person name="Whitman W."/>
        </authorList>
    </citation>
    <scope>NUCLEOTIDE SEQUENCE [LARGE SCALE GENOMIC DNA]</scope>
    <source>
        <strain evidence="12 13">CECT 8897</strain>
    </source>
</reference>
<dbReference type="InterPro" id="IPR003594">
    <property type="entry name" value="HATPase_dom"/>
</dbReference>
<dbReference type="SMART" id="SM00065">
    <property type="entry name" value="GAF"/>
    <property type="match status" value="1"/>
</dbReference>
<comment type="catalytic activity">
    <reaction evidence="1">
        <text>ATP + protein L-histidine = ADP + protein N-phospho-L-histidine.</text>
        <dbReference type="EC" id="2.7.13.3"/>
    </reaction>
</comment>
<dbReference type="EC" id="2.7.13.3" evidence="3"/>
<dbReference type="InterPro" id="IPR029016">
    <property type="entry name" value="GAF-like_dom_sf"/>
</dbReference>
<dbReference type="InterPro" id="IPR036890">
    <property type="entry name" value="HATPase_C_sf"/>
</dbReference>
<evidence type="ECO:0000256" key="3">
    <source>
        <dbReference type="ARBA" id="ARBA00012438"/>
    </source>
</evidence>
<comment type="subcellular location">
    <subcellularLocation>
        <location evidence="2">Cell inner membrane</location>
        <topology evidence="2">Multi-pass membrane protein</topology>
    </subcellularLocation>
</comment>